<dbReference type="SMART" id="SM00271">
    <property type="entry name" value="DnaJ"/>
    <property type="match status" value="2"/>
</dbReference>
<dbReference type="GO" id="GO:0008380">
    <property type="term" value="P:RNA splicing"/>
    <property type="evidence" value="ECO:0007669"/>
    <property type="project" value="UniProtKB-KW"/>
</dbReference>
<evidence type="ECO:0000256" key="5">
    <source>
        <dbReference type="ARBA" id="ARBA00022692"/>
    </source>
</evidence>
<name>A0AAV6N0M5_9ROSI</name>
<dbReference type="CDD" id="cd06257">
    <property type="entry name" value="DnaJ"/>
    <property type="match status" value="2"/>
</dbReference>
<dbReference type="InterPro" id="IPR004037">
    <property type="entry name" value="Ribosomal_eL8-like_CS"/>
</dbReference>
<dbReference type="Pfam" id="PF01248">
    <property type="entry name" value="Ribosomal_L7Ae"/>
    <property type="match status" value="1"/>
</dbReference>
<evidence type="ECO:0000256" key="14">
    <source>
        <dbReference type="SAM" id="MobiDB-lite"/>
    </source>
</evidence>
<dbReference type="InterPro" id="IPR051100">
    <property type="entry name" value="DnaJ_subfamily_B/C"/>
</dbReference>
<feature type="non-terminal residue" evidence="16">
    <location>
        <position position="1"/>
    </location>
</feature>
<sequence>MGGNSASSPSDPSRVFAVIGMDGNKDDALKCLRIGKEALEAGNLVRALKFVNKARRLDPTLPVDDLLPELKNVSGDQLGGDACDAGNGPSGSPSSKSPEQQPSVRRRVPASGSSESSTSATYTEENVEIVRQIKKKKDYYEILGLEKSCSIEDVRKSYRKLSLKVHPDKNNAPGAEEAFKAVSKAFQCLSNEESRKTYDLVGSEEEVYERRTARHGGNGFNGFYEGDVDADEIFRNFFFGGMPPTTTHFRSFNFGPGMAPRTGDQGSGGGLRTLIQLLPVLVILLLNFMPSSEPIYALSRSYPYEHRFTTQKGVNYYVKSKNFEQEFPPNSRDRLVLDQRRLNEGPVFSCGGRIPRTTLLESSSSAPSGIADWSFAIFVMDGNKDDALKCLKIGKESLEAGNRTRALKFVNKARRLDPTLSVDDLLSEIQNVSGEDLGVNSGESGNRSSDTSSSKPSDKPSIRRRVPPSGSSESSTSATYTEEQIEVVRKIKKKKDYYEILGLEKSCSTEDIRKAYRKLSLKVHPDKNNAPGAEEAFKAVSKAFQCLSNEESRKKYDVVGSDEPVYERQTTRRGANGFNGFYEADIDADEIFRNFFFGGMAPTTTQFRTFNFGPGMGHRTADQGSGGGLRTLIQLLPVLLILLLNFLPSSEPIYALSRSYPYEFQFTTQKGVNYYVKSTKFEEKYPPDSPDRISLERHIEREYFNILAQNCRVEMQRRHCFVNERKMASIKLQLLQGGVALSAINSTNVKKVSLLFQMFCFSSASEVTIKCPCLVASLQQIRVSSPPPESCVSACSIFERTMTAEKVNPKAYPLADAQLTITILDLVQQAANYKQIKKGANEATKTLNRGISEFVVMAADTEPLEILLHLPLLAEDKNVPYVFVPSKQALGRACGVTRPVIACSVTTNEGSQLKSQIQQLKDAIEKLLI</sequence>
<dbReference type="GO" id="GO:0042254">
    <property type="term" value="P:ribosome biogenesis"/>
    <property type="evidence" value="ECO:0007669"/>
    <property type="project" value="InterPro"/>
</dbReference>
<feature type="domain" description="J" evidence="15">
    <location>
        <begin position="496"/>
        <end position="560"/>
    </location>
</feature>
<evidence type="ECO:0000256" key="11">
    <source>
        <dbReference type="ARBA" id="ARBA00023187"/>
    </source>
</evidence>
<dbReference type="InterPro" id="IPR019734">
    <property type="entry name" value="TPR_rpt"/>
</dbReference>
<evidence type="ECO:0000256" key="13">
    <source>
        <dbReference type="ARBA" id="ARBA00023274"/>
    </source>
</evidence>
<dbReference type="InterPro" id="IPR001623">
    <property type="entry name" value="DnaJ_domain"/>
</dbReference>
<keyword evidence="7" id="KW-0256">Endoplasmic reticulum</keyword>
<evidence type="ECO:0000256" key="3">
    <source>
        <dbReference type="ARBA" id="ARBA00007337"/>
    </source>
</evidence>
<keyword evidence="12" id="KW-0539">Nucleus</keyword>
<dbReference type="Pfam" id="PF09320">
    <property type="entry name" value="DUF1977"/>
    <property type="match status" value="1"/>
</dbReference>
<protein>
    <submittedName>
        <fullName evidence="16">NHP2-like protein 1</fullName>
    </submittedName>
</protein>
<feature type="domain" description="J" evidence="15">
    <location>
        <begin position="138"/>
        <end position="202"/>
    </location>
</feature>
<dbReference type="PROSITE" id="PS00636">
    <property type="entry name" value="DNAJ_1"/>
    <property type="match status" value="2"/>
</dbReference>
<comment type="caution">
    <text evidence="16">The sequence shown here is derived from an EMBL/GenBank/DDBJ whole genome shotgun (WGS) entry which is preliminary data.</text>
</comment>
<dbReference type="InterPro" id="IPR004038">
    <property type="entry name" value="Ribosomal_eL8/eL30/eS12/Gad45"/>
</dbReference>
<dbReference type="InterPro" id="IPR018253">
    <property type="entry name" value="DnaJ_domain_CS"/>
</dbReference>
<reference evidence="16 17" key="1">
    <citation type="journal article" date="2021" name="Hortic Res">
        <title>The domestication of Cucurbita argyrosperma as revealed by the genome of its wild relative.</title>
        <authorList>
            <person name="Barrera-Redondo J."/>
            <person name="Sanchez-de la Vega G."/>
            <person name="Aguirre-Liguori J.A."/>
            <person name="Castellanos-Morales G."/>
            <person name="Gutierrez-Guerrero Y.T."/>
            <person name="Aguirre-Dugua X."/>
            <person name="Aguirre-Planter E."/>
            <person name="Tenaillon M.I."/>
            <person name="Lira-Saade R."/>
            <person name="Eguiarte L.E."/>
        </authorList>
    </citation>
    <scope>NUCLEOTIDE SEQUENCE [LARGE SCALE GENOMIC DNA]</scope>
    <source>
        <strain evidence="16">JBR-2021</strain>
    </source>
</reference>
<comment type="subcellular location">
    <subcellularLocation>
        <location evidence="1">Endoplasmic reticulum membrane</location>
        <topology evidence="1">Single-pass membrane protein</topology>
    </subcellularLocation>
    <subcellularLocation>
        <location evidence="2">Nucleus</location>
        <location evidence="2">Nucleolus</location>
    </subcellularLocation>
</comment>
<evidence type="ECO:0000256" key="4">
    <source>
        <dbReference type="ARBA" id="ARBA00022664"/>
    </source>
</evidence>
<evidence type="ECO:0000256" key="10">
    <source>
        <dbReference type="ARBA" id="ARBA00023136"/>
    </source>
</evidence>
<dbReference type="GO" id="GO:0005789">
    <property type="term" value="C:endoplasmic reticulum membrane"/>
    <property type="evidence" value="ECO:0007669"/>
    <property type="project" value="UniProtKB-SubCell"/>
</dbReference>
<dbReference type="Proteomes" id="UP000685013">
    <property type="component" value="Chromosome 10"/>
</dbReference>
<dbReference type="FunFam" id="1.10.287.110:FF:000065">
    <property type="entry name" value="Chaperone protein dnaJ 49"/>
    <property type="match status" value="2"/>
</dbReference>
<feature type="compositionally biased region" description="Low complexity" evidence="14">
    <location>
        <begin position="469"/>
        <end position="482"/>
    </location>
</feature>
<keyword evidence="6" id="KW-0747">Spliceosome</keyword>
<keyword evidence="13" id="KW-0687">Ribonucleoprotein</keyword>
<dbReference type="FunFam" id="3.30.1330.30:FF:000002">
    <property type="entry name" value="NHP2-like protein 1 homolog"/>
    <property type="match status" value="1"/>
</dbReference>
<keyword evidence="9" id="KW-1133">Transmembrane helix</keyword>
<feature type="region of interest" description="Disordered" evidence="14">
    <location>
        <begin position="65"/>
        <end position="123"/>
    </location>
</feature>
<dbReference type="AlphaFoldDB" id="A0AAV6N0M5"/>
<evidence type="ECO:0000259" key="15">
    <source>
        <dbReference type="PROSITE" id="PS50076"/>
    </source>
</evidence>
<evidence type="ECO:0000313" key="16">
    <source>
        <dbReference type="EMBL" id="KAG6589855.1"/>
    </source>
</evidence>
<dbReference type="GO" id="GO:0006397">
    <property type="term" value="P:mRNA processing"/>
    <property type="evidence" value="ECO:0007669"/>
    <property type="project" value="UniProtKB-KW"/>
</dbReference>
<keyword evidence="11" id="KW-0508">mRNA splicing</keyword>
<dbReference type="GO" id="GO:0071218">
    <property type="term" value="P:cellular response to misfolded protein"/>
    <property type="evidence" value="ECO:0007669"/>
    <property type="project" value="TreeGrafter"/>
</dbReference>
<dbReference type="EMBL" id="JAGKQH010000010">
    <property type="protein sequence ID" value="KAG6589855.1"/>
    <property type="molecule type" value="Genomic_DNA"/>
</dbReference>
<evidence type="ECO:0000313" key="17">
    <source>
        <dbReference type="Proteomes" id="UP000685013"/>
    </source>
</evidence>
<keyword evidence="17" id="KW-1185">Reference proteome</keyword>
<dbReference type="PANTHER" id="PTHR43908:SF3">
    <property type="entry name" value="AT29763P-RELATED"/>
    <property type="match status" value="1"/>
</dbReference>
<dbReference type="PROSITE" id="PS01082">
    <property type="entry name" value="RIBOSOMAL_L7AE"/>
    <property type="match status" value="1"/>
</dbReference>
<evidence type="ECO:0000256" key="6">
    <source>
        <dbReference type="ARBA" id="ARBA00022728"/>
    </source>
</evidence>
<feature type="compositionally biased region" description="Low complexity" evidence="14">
    <location>
        <begin position="90"/>
        <end position="103"/>
    </location>
</feature>
<feature type="compositionally biased region" description="Low complexity" evidence="14">
    <location>
        <begin position="111"/>
        <end position="123"/>
    </location>
</feature>
<dbReference type="GO" id="GO:0005681">
    <property type="term" value="C:spliceosomal complex"/>
    <property type="evidence" value="ECO:0007669"/>
    <property type="project" value="UniProtKB-KW"/>
</dbReference>
<feature type="region of interest" description="Disordered" evidence="14">
    <location>
        <begin position="434"/>
        <end position="482"/>
    </location>
</feature>
<dbReference type="InterPro" id="IPR015399">
    <property type="entry name" value="DUF1977_DnaJ-like"/>
</dbReference>
<evidence type="ECO:0000256" key="12">
    <source>
        <dbReference type="ARBA" id="ARBA00023242"/>
    </source>
</evidence>
<evidence type="ECO:0000256" key="8">
    <source>
        <dbReference type="ARBA" id="ARBA00022884"/>
    </source>
</evidence>
<keyword evidence="8" id="KW-0694">RNA-binding</keyword>
<evidence type="ECO:0000256" key="2">
    <source>
        <dbReference type="ARBA" id="ARBA00004604"/>
    </source>
</evidence>
<evidence type="ECO:0000256" key="1">
    <source>
        <dbReference type="ARBA" id="ARBA00004389"/>
    </source>
</evidence>
<dbReference type="PROSITE" id="PS50076">
    <property type="entry name" value="DNAJ_2"/>
    <property type="match status" value="2"/>
</dbReference>
<comment type="similarity">
    <text evidence="3">Belongs to the eukaryotic ribosomal protein eL8 family.</text>
</comment>
<dbReference type="SMART" id="SM00028">
    <property type="entry name" value="TPR"/>
    <property type="match status" value="2"/>
</dbReference>
<accession>A0AAV6N0M5</accession>
<dbReference type="GO" id="GO:0030544">
    <property type="term" value="F:Hsp70 protein binding"/>
    <property type="evidence" value="ECO:0007669"/>
    <property type="project" value="TreeGrafter"/>
</dbReference>
<dbReference type="GO" id="GO:0005730">
    <property type="term" value="C:nucleolus"/>
    <property type="evidence" value="ECO:0007669"/>
    <property type="project" value="UniProtKB-SubCell"/>
</dbReference>
<gene>
    <name evidence="16" type="primary">snu13</name>
    <name evidence="16" type="ORF">SDJN03_15278</name>
</gene>
<dbReference type="PANTHER" id="PTHR43908">
    <property type="entry name" value="AT29763P-RELATED"/>
    <property type="match status" value="1"/>
</dbReference>
<keyword evidence="4" id="KW-0507">mRNA processing</keyword>
<keyword evidence="5" id="KW-0812">Transmembrane</keyword>
<proteinExistence type="inferred from homology"/>
<dbReference type="Pfam" id="PF00226">
    <property type="entry name" value="DnaJ"/>
    <property type="match status" value="2"/>
</dbReference>
<dbReference type="CDD" id="cd21104">
    <property type="entry name" value="SNU13"/>
    <property type="match status" value="1"/>
</dbReference>
<evidence type="ECO:0000256" key="7">
    <source>
        <dbReference type="ARBA" id="ARBA00022824"/>
    </source>
</evidence>
<evidence type="ECO:0000256" key="9">
    <source>
        <dbReference type="ARBA" id="ARBA00022989"/>
    </source>
</evidence>
<organism evidence="16 17">
    <name type="scientific">Cucurbita argyrosperma subsp. sororia</name>
    <dbReference type="NCBI Taxonomy" id="37648"/>
    <lineage>
        <taxon>Eukaryota</taxon>
        <taxon>Viridiplantae</taxon>
        <taxon>Streptophyta</taxon>
        <taxon>Embryophyta</taxon>
        <taxon>Tracheophyta</taxon>
        <taxon>Spermatophyta</taxon>
        <taxon>Magnoliopsida</taxon>
        <taxon>eudicotyledons</taxon>
        <taxon>Gunneridae</taxon>
        <taxon>Pentapetalae</taxon>
        <taxon>rosids</taxon>
        <taxon>fabids</taxon>
        <taxon>Cucurbitales</taxon>
        <taxon>Cucurbitaceae</taxon>
        <taxon>Cucurbiteae</taxon>
        <taxon>Cucurbita</taxon>
    </lineage>
</organism>
<dbReference type="GO" id="GO:0003723">
    <property type="term" value="F:RNA binding"/>
    <property type="evidence" value="ECO:0007669"/>
    <property type="project" value="UniProtKB-KW"/>
</dbReference>
<keyword evidence="10" id="KW-0472">Membrane</keyword>